<comment type="caution">
    <text evidence="7">The sequence shown here is derived from an EMBL/GenBank/DDBJ whole genome shotgun (WGS) entry which is preliminary data.</text>
</comment>
<evidence type="ECO:0000256" key="1">
    <source>
        <dbReference type="ARBA" id="ARBA00022574"/>
    </source>
</evidence>
<feature type="repeat" description="WD" evidence="3">
    <location>
        <begin position="342"/>
        <end position="382"/>
    </location>
</feature>
<reference evidence="7 8" key="1">
    <citation type="submission" date="2024-06" db="EMBL/GenBank/DDBJ databases">
        <title>The Natural Products Discovery Center: Release of the First 8490 Sequenced Strains for Exploring Actinobacteria Biosynthetic Diversity.</title>
        <authorList>
            <person name="Kalkreuter E."/>
            <person name="Kautsar S.A."/>
            <person name="Yang D."/>
            <person name="Bader C.D."/>
            <person name="Teijaro C.N."/>
            <person name="Fluegel L."/>
            <person name="Davis C.M."/>
            <person name="Simpson J.R."/>
            <person name="Lauterbach L."/>
            <person name="Steele A.D."/>
            <person name="Gui C."/>
            <person name="Meng S."/>
            <person name="Li G."/>
            <person name="Viehrig K."/>
            <person name="Ye F."/>
            <person name="Su P."/>
            <person name="Kiefer A.F."/>
            <person name="Nichols A."/>
            <person name="Cepeda A.J."/>
            <person name="Yan W."/>
            <person name="Fan B."/>
            <person name="Jiang Y."/>
            <person name="Adhikari A."/>
            <person name="Zheng C.-J."/>
            <person name="Schuster L."/>
            <person name="Cowan T.M."/>
            <person name="Smanski M.J."/>
            <person name="Chevrette M.G."/>
            <person name="De Carvalho L.P.S."/>
            <person name="Shen B."/>
        </authorList>
    </citation>
    <scope>NUCLEOTIDE SEQUENCE [LARGE SCALE GENOMIC DNA]</scope>
    <source>
        <strain evidence="7 8">NPDC050403</strain>
    </source>
</reference>
<dbReference type="InterPro" id="IPR001680">
    <property type="entry name" value="WD40_rpt"/>
</dbReference>
<name>A0ABV3FSQ5_9NOCA</name>
<dbReference type="EMBL" id="JBFAKC010000005">
    <property type="protein sequence ID" value="MEV0708363.1"/>
    <property type="molecule type" value="Genomic_DNA"/>
</dbReference>
<dbReference type="InterPro" id="IPR035897">
    <property type="entry name" value="Toll_tir_struct_dom_sf"/>
</dbReference>
<feature type="transmembrane region" description="Helical" evidence="5">
    <location>
        <begin position="209"/>
        <end position="230"/>
    </location>
</feature>
<feature type="repeat" description="WD" evidence="3">
    <location>
        <begin position="857"/>
        <end position="898"/>
    </location>
</feature>
<evidence type="ECO:0000313" key="7">
    <source>
        <dbReference type="EMBL" id="MEV0708363.1"/>
    </source>
</evidence>
<dbReference type="InterPro" id="IPR019775">
    <property type="entry name" value="WD40_repeat_CS"/>
</dbReference>
<dbReference type="PROSITE" id="PS50082">
    <property type="entry name" value="WD_REPEATS_2"/>
    <property type="match status" value="13"/>
</dbReference>
<dbReference type="Proteomes" id="UP001551695">
    <property type="component" value="Unassembled WGS sequence"/>
</dbReference>
<feature type="domain" description="TIR" evidence="6">
    <location>
        <begin position="20"/>
        <end position="144"/>
    </location>
</feature>
<dbReference type="SUPFAM" id="SSF69322">
    <property type="entry name" value="Tricorn protease domain 2"/>
    <property type="match status" value="1"/>
</dbReference>
<dbReference type="Pfam" id="PF00400">
    <property type="entry name" value="WD40"/>
    <property type="match status" value="13"/>
</dbReference>
<dbReference type="InterPro" id="IPR020472">
    <property type="entry name" value="WD40_PAC1"/>
</dbReference>
<accession>A0ABV3FSQ5</accession>
<evidence type="ECO:0000259" key="6">
    <source>
        <dbReference type="PROSITE" id="PS50104"/>
    </source>
</evidence>
<sequence length="939" mass="99963">MCAHTAQNPQLQAREREGVFEYDAFISYTHFDRPVAAGIQKGLHRIGRRMGRLRALRVFRDATDLTANPDLWGDVTSAMIHARYLIVVVSPAAVASGWVNKEVSHWLQRHGPDRLLFVVADGHLTWDEEGKRFDPLRSDAALPVLTEPGALVTEPFYVDVSEDAPWDPRAPMFREKVTDLAAPIHGKPKYDLAGEDLRELRRFRRLRRAVIVGLVVLTVLAITAAMVAFAQREDALRKRDRAIALQLVADGHSMLAGTRPGGDARALKQILAAHSIGSQLDDGALLDATLARQGLREIIETAATDVQTIVLSPDQQRVVTGGTDGTVRRWDPHTGAQIGAPLTGHNGEVEIVLFSADGRRIVSSDDHTVRVWDADTGAPIGSAMSVKHPDLTTFDVSADGRRVVTGSFDLNTGGFDTDGTVEVWDANTGKLLSEPMTGERGRVSNVGFAPDGRRIATAGADGTVRVWDADTGSPIGEPIAAHDNAATSVAFSADGRRIASGGDDGTVCIWDTDSGNPIGATISGHKGAVPSVAFSPSGRLVVSGGADGTVRIWDSQTGTPRGEPMTGHEDWVFYVAFSPDGQRIISGGGRKGTLRVWDADIRSAEQGTVRSLAYTPDGNRYVSGGADGTLQLWDAHSSAPVGEPVKGHSGEVRSVASSPDGRFASAGSDGTVQLWAADPLRPIGTGMTGHRGRVLGVAFSPDGRSIASAGQDGSIRLWDADTRMPVGAPVTGHEGVVTSVAFAADGRSIASAGTDGTVRLWDSATGRSIGGPITGHQSRVDTVVFSPDGQRIAAAGVDGVIRVWDPRTRRRIAETEFTGPLARVAFAPDGRTIASAGYDRSVRLWDSRTGRSIGAPMTGHADAVKTVAFSPDGRWIVSGGGDDQIWKWATKSEDWSATLCAKIKLNMSHRQWREWVSPDIDYVAACPGLPIPPDDPAGK</sequence>
<gene>
    <name evidence="7" type="ORF">AB0I48_12420</name>
</gene>
<feature type="repeat" description="WD" evidence="3">
    <location>
        <begin position="730"/>
        <end position="771"/>
    </location>
</feature>
<keyword evidence="8" id="KW-1185">Reference proteome</keyword>
<organism evidence="7 8">
    <name type="scientific">Nocardia aurea</name>
    <dbReference type="NCBI Taxonomy" id="2144174"/>
    <lineage>
        <taxon>Bacteria</taxon>
        <taxon>Bacillati</taxon>
        <taxon>Actinomycetota</taxon>
        <taxon>Actinomycetes</taxon>
        <taxon>Mycobacteriales</taxon>
        <taxon>Nocardiaceae</taxon>
        <taxon>Nocardia</taxon>
    </lineage>
</organism>
<dbReference type="Gene3D" id="3.40.50.10140">
    <property type="entry name" value="Toll/interleukin-1 receptor homology (TIR) domain"/>
    <property type="match status" value="1"/>
</dbReference>
<keyword evidence="5" id="KW-1133">Transmembrane helix</keyword>
<evidence type="ECO:0000256" key="2">
    <source>
        <dbReference type="ARBA" id="ARBA00022737"/>
    </source>
</evidence>
<feature type="repeat" description="WD" evidence="3">
    <location>
        <begin position="436"/>
        <end position="477"/>
    </location>
</feature>
<evidence type="ECO:0000256" key="3">
    <source>
        <dbReference type="PROSITE-ProRule" id="PRU00221"/>
    </source>
</evidence>
<feature type="repeat" description="WD" evidence="3">
    <location>
        <begin position="522"/>
        <end position="563"/>
    </location>
</feature>
<dbReference type="Gene3D" id="2.130.10.10">
    <property type="entry name" value="YVTN repeat-like/Quinoprotein amine dehydrogenase"/>
    <property type="match status" value="4"/>
</dbReference>
<dbReference type="SUPFAM" id="SSF52200">
    <property type="entry name" value="Toll/Interleukin receptor TIR domain"/>
    <property type="match status" value="1"/>
</dbReference>
<dbReference type="PROSITE" id="PS00678">
    <property type="entry name" value="WD_REPEATS_1"/>
    <property type="match status" value="5"/>
</dbReference>
<feature type="repeat" description="WD" evidence="3">
    <location>
        <begin position="299"/>
        <end position="340"/>
    </location>
</feature>
<keyword evidence="1 3" id="KW-0853">WD repeat</keyword>
<feature type="repeat" description="WD" evidence="3">
    <location>
        <begin position="565"/>
        <end position="598"/>
    </location>
</feature>
<dbReference type="Pfam" id="PF13676">
    <property type="entry name" value="TIR_2"/>
    <property type="match status" value="1"/>
</dbReference>
<keyword evidence="5" id="KW-0472">Membrane</keyword>
<dbReference type="PANTHER" id="PTHR19879">
    <property type="entry name" value="TRANSCRIPTION INITIATION FACTOR TFIID"/>
    <property type="match status" value="1"/>
</dbReference>
<keyword evidence="2" id="KW-0677">Repeat</keyword>
<feature type="repeat" description="WD" evidence="3">
    <location>
        <begin position="773"/>
        <end position="814"/>
    </location>
</feature>
<dbReference type="SMART" id="SM00320">
    <property type="entry name" value="WD40"/>
    <property type="match status" value="14"/>
</dbReference>
<dbReference type="InterPro" id="IPR000157">
    <property type="entry name" value="TIR_dom"/>
</dbReference>
<protein>
    <submittedName>
        <fullName evidence="7">TIR domain-containing protein</fullName>
    </submittedName>
</protein>
<dbReference type="PROSITE" id="PS50104">
    <property type="entry name" value="TIR"/>
    <property type="match status" value="1"/>
</dbReference>
<dbReference type="PROSITE" id="PS50294">
    <property type="entry name" value="WD_REPEATS_REGION"/>
    <property type="match status" value="13"/>
</dbReference>
<dbReference type="InterPro" id="IPR015943">
    <property type="entry name" value="WD40/YVTN_repeat-like_dom_sf"/>
</dbReference>
<feature type="repeat" description="WD" evidence="3">
    <location>
        <begin position="687"/>
        <end position="728"/>
    </location>
</feature>
<evidence type="ECO:0000313" key="8">
    <source>
        <dbReference type="Proteomes" id="UP001551695"/>
    </source>
</evidence>
<feature type="repeat" description="WD" evidence="3">
    <location>
        <begin position="479"/>
        <end position="520"/>
    </location>
</feature>
<proteinExistence type="predicted"/>
<feature type="repeat" description="WD" evidence="3">
    <location>
        <begin position="824"/>
        <end position="855"/>
    </location>
</feature>
<dbReference type="CDD" id="cd00200">
    <property type="entry name" value="WD40"/>
    <property type="match status" value="3"/>
</dbReference>
<evidence type="ECO:0000256" key="5">
    <source>
        <dbReference type="SAM" id="Phobius"/>
    </source>
</evidence>
<feature type="region of interest" description="Disordered" evidence="4">
    <location>
        <begin position="641"/>
        <end position="667"/>
    </location>
</feature>
<feature type="repeat" description="WD" evidence="3">
    <location>
        <begin position="602"/>
        <end position="643"/>
    </location>
</feature>
<dbReference type="InterPro" id="IPR036322">
    <property type="entry name" value="WD40_repeat_dom_sf"/>
</dbReference>
<keyword evidence="5" id="KW-0812">Transmembrane</keyword>
<dbReference type="SUPFAM" id="SSF50978">
    <property type="entry name" value="WD40 repeat-like"/>
    <property type="match status" value="2"/>
</dbReference>
<evidence type="ECO:0000256" key="4">
    <source>
        <dbReference type="SAM" id="MobiDB-lite"/>
    </source>
</evidence>
<feature type="repeat" description="WD" evidence="3">
    <location>
        <begin position="645"/>
        <end position="675"/>
    </location>
</feature>
<dbReference type="PRINTS" id="PR00320">
    <property type="entry name" value="GPROTEINBRPT"/>
</dbReference>
<dbReference type="PANTHER" id="PTHR19879:SF9">
    <property type="entry name" value="TRANSCRIPTION INITIATION FACTOR TFIID SUBUNIT 5"/>
    <property type="match status" value="1"/>
</dbReference>
<dbReference type="RefSeq" id="WP_357783043.1">
    <property type="nucleotide sequence ID" value="NZ_JBFAKC010000005.1"/>
</dbReference>